<dbReference type="InterPro" id="IPR013149">
    <property type="entry name" value="ADH-like_C"/>
</dbReference>
<accession>W7YST9</accession>
<evidence type="ECO:0000313" key="2">
    <source>
        <dbReference type="EMBL" id="GAF05534.1"/>
    </source>
</evidence>
<dbReference type="InterPro" id="IPR051397">
    <property type="entry name" value="Zn-ADH-like_protein"/>
</dbReference>
<organism evidence="2 3">
    <name type="scientific">Saccharicrinis fermentans DSM 9555 = JCM 21142</name>
    <dbReference type="NCBI Taxonomy" id="869213"/>
    <lineage>
        <taxon>Bacteria</taxon>
        <taxon>Pseudomonadati</taxon>
        <taxon>Bacteroidota</taxon>
        <taxon>Bacteroidia</taxon>
        <taxon>Marinilabiliales</taxon>
        <taxon>Marinilabiliaceae</taxon>
        <taxon>Saccharicrinis</taxon>
    </lineage>
</organism>
<name>W7YST9_9BACT</name>
<dbReference type="SUPFAM" id="SSF50129">
    <property type="entry name" value="GroES-like"/>
    <property type="match status" value="1"/>
</dbReference>
<dbReference type="Gene3D" id="3.40.50.720">
    <property type="entry name" value="NAD(P)-binding Rossmann-like Domain"/>
    <property type="match status" value="1"/>
</dbReference>
<dbReference type="PANTHER" id="PTHR43677">
    <property type="entry name" value="SHORT-CHAIN DEHYDROGENASE/REDUCTASE"/>
    <property type="match status" value="1"/>
</dbReference>
<reference evidence="2 3" key="1">
    <citation type="journal article" date="2014" name="Genome Announc.">
        <title>Draft Genome Sequence of Cytophaga fermentans JCM 21142T, a Facultative Anaerobe Isolated from Marine Mud.</title>
        <authorList>
            <person name="Starns D."/>
            <person name="Oshima K."/>
            <person name="Suda W."/>
            <person name="Iino T."/>
            <person name="Yuki M."/>
            <person name="Inoue J."/>
            <person name="Kitamura K."/>
            <person name="Iida T."/>
            <person name="Darby A."/>
            <person name="Hattori M."/>
            <person name="Ohkuma M."/>
        </authorList>
    </citation>
    <scope>NUCLEOTIDE SEQUENCE [LARGE SCALE GENOMIC DNA]</scope>
    <source>
        <strain evidence="2 3">JCM 21142</strain>
    </source>
</reference>
<dbReference type="NCBIfam" id="TIGR02823">
    <property type="entry name" value="oxido_YhdH"/>
    <property type="match status" value="1"/>
</dbReference>
<comment type="caution">
    <text evidence="2">The sequence shown here is derived from an EMBL/GenBank/DDBJ whole genome shotgun (WGS) entry which is preliminary data.</text>
</comment>
<dbReference type="AlphaFoldDB" id="W7YST9"/>
<dbReference type="STRING" id="869213.GCA_000517085_02085"/>
<dbReference type="Gene3D" id="3.90.180.10">
    <property type="entry name" value="Medium-chain alcohol dehydrogenases, catalytic domain"/>
    <property type="match status" value="1"/>
</dbReference>
<dbReference type="CDD" id="cd05280">
    <property type="entry name" value="MDR_yhdh_yhfp"/>
    <property type="match status" value="1"/>
</dbReference>
<dbReference type="SUPFAM" id="SSF51735">
    <property type="entry name" value="NAD(P)-binding Rossmann-fold domains"/>
    <property type="match status" value="1"/>
</dbReference>
<protein>
    <submittedName>
        <fullName evidence="2">Putative quinone oxidoreductase YhfP</fullName>
    </submittedName>
</protein>
<dbReference type="Pfam" id="PF00107">
    <property type="entry name" value="ADH_zinc_N"/>
    <property type="match status" value="1"/>
</dbReference>
<dbReference type="eggNOG" id="COG0604">
    <property type="taxonomic scope" value="Bacteria"/>
</dbReference>
<dbReference type="InterPro" id="IPR011032">
    <property type="entry name" value="GroES-like_sf"/>
</dbReference>
<dbReference type="InterPro" id="IPR014188">
    <property type="entry name" value="Acrylyl-CoA_reductase_AcuI"/>
</dbReference>
<keyword evidence="3" id="KW-1185">Reference proteome</keyword>
<dbReference type="EMBL" id="BAMD01000094">
    <property type="protein sequence ID" value="GAF05534.1"/>
    <property type="molecule type" value="Genomic_DNA"/>
</dbReference>
<dbReference type="Proteomes" id="UP000019402">
    <property type="component" value="Unassembled WGS sequence"/>
</dbReference>
<dbReference type="InterPro" id="IPR036291">
    <property type="entry name" value="NAD(P)-bd_dom_sf"/>
</dbReference>
<feature type="domain" description="Alcohol dehydrogenase-like C-terminal" evidence="1">
    <location>
        <begin position="94"/>
        <end position="221"/>
    </location>
</feature>
<evidence type="ECO:0000313" key="3">
    <source>
        <dbReference type="Proteomes" id="UP000019402"/>
    </source>
</evidence>
<sequence length="261" mass="28065">MLQVVEESHSELFAVGDPVIVTSYELGMNHPGGFAEYIQVPDSWAVAMPKNMNAYTAMSYGTAGFTAALSVFRLLHNGQTPAMGPVAVTGALGGVGSIACQILNKIGFEVIAANYEMASHKDIEKIGAQSQIDRSISDDQSGRPMLKAQWAGAIDVVGGNTLTTMIKGCQPLGNVTTCGNIGSGDLEMTVYPFILRGVSLLGIDSQNCPMDIRQKVWNLLASDWSIDFDPDLIHESSLETLQDRINLMLEKKSKGRVVVKI</sequence>
<dbReference type="GO" id="GO:0043957">
    <property type="term" value="F:acryloyl-CoA reductase (NADPH) activity"/>
    <property type="evidence" value="ECO:0007669"/>
    <property type="project" value="TreeGrafter"/>
</dbReference>
<evidence type="ECO:0000259" key="1">
    <source>
        <dbReference type="Pfam" id="PF00107"/>
    </source>
</evidence>
<gene>
    <name evidence="2" type="ORF">JCM21142_104273</name>
</gene>
<dbReference type="PANTHER" id="PTHR43677:SF1">
    <property type="entry name" value="ACRYLYL-COA REDUCTASE ACUI-RELATED"/>
    <property type="match status" value="1"/>
</dbReference>
<proteinExistence type="predicted"/>